<reference evidence="1 2" key="1">
    <citation type="submission" date="2016-04" db="EMBL/GenBank/DDBJ databases">
        <title>Complete genome sequence and analysis of deep-sea sediment isolate, Amycolatopsis sp. WP1.</title>
        <authorList>
            <person name="Wang H."/>
            <person name="Chen S."/>
            <person name="Wu Q."/>
        </authorList>
    </citation>
    <scope>NUCLEOTIDE SEQUENCE [LARGE SCALE GENOMIC DNA]</scope>
    <source>
        <strain evidence="1 2">WP1</strain>
    </source>
</reference>
<name>A0A344LKX9_9PSEU</name>
<proteinExistence type="predicted"/>
<dbReference type="KEGG" id="aab:A4R43_21855"/>
<evidence type="ECO:0000313" key="2">
    <source>
        <dbReference type="Proteomes" id="UP000250434"/>
    </source>
</evidence>
<dbReference type="EMBL" id="CP015163">
    <property type="protein sequence ID" value="AXB48703.1"/>
    <property type="molecule type" value="Genomic_DNA"/>
</dbReference>
<dbReference type="SUPFAM" id="SSF158791">
    <property type="entry name" value="MgtE N-terminal domain-like"/>
    <property type="match status" value="1"/>
</dbReference>
<accession>A0A344LKX9</accession>
<dbReference type="Proteomes" id="UP000250434">
    <property type="component" value="Chromosome"/>
</dbReference>
<evidence type="ECO:0000313" key="1">
    <source>
        <dbReference type="EMBL" id="AXB48703.1"/>
    </source>
</evidence>
<dbReference type="AlphaFoldDB" id="A0A344LKX9"/>
<protein>
    <recommendedName>
        <fullName evidence="3">Magnesium transporter MgtE intracellular domain-containing protein</fullName>
    </recommendedName>
</protein>
<evidence type="ECO:0008006" key="3">
    <source>
        <dbReference type="Google" id="ProtNLM"/>
    </source>
</evidence>
<organism evidence="1 2">
    <name type="scientific">Amycolatopsis albispora</name>
    <dbReference type="NCBI Taxonomy" id="1804986"/>
    <lineage>
        <taxon>Bacteria</taxon>
        <taxon>Bacillati</taxon>
        <taxon>Actinomycetota</taxon>
        <taxon>Actinomycetes</taxon>
        <taxon>Pseudonocardiales</taxon>
        <taxon>Pseudonocardiaceae</taxon>
        <taxon>Amycolatopsis</taxon>
    </lineage>
</organism>
<gene>
    <name evidence="1" type="ORF">A4R43_21855</name>
</gene>
<keyword evidence="2" id="KW-1185">Reference proteome</keyword>
<sequence>MDSRAEVLKLARLLGADHERLSFLAKVDARELRRLRERMTDVLFDANLPMLRRMASASKLLPGAVTAKIAERTYGPMLCARIAGVMDADRAVDVANRLSLGFLADVAVELDPRRCSEIIARMPRARVLEVAAELVRREDWITIGRFVGHLPDETVEAALDVLHDEALLHTAFVLDDKARVGQVVELLPETRFDGLAAAAASHDLWVPTFDLLAHVGNGDRELLAGALRRLDKASVARAREKAAEMGVLHYLDS</sequence>